<dbReference type="InterPro" id="IPR002931">
    <property type="entry name" value="Transglutaminase-like"/>
</dbReference>
<feature type="domain" description="DUF3857" evidence="3">
    <location>
        <begin position="89"/>
        <end position="252"/>
    </location>
</feature>
<evidence type="ECO:0000313" key="4">
    <source>
        <dbReference type="EMBL" id="VVU51464.1"/>
    </source>
</evidence>
<dbReference type="SUPFAM" id="SSF54001">
    <property type="entry name" value="Cysteine proteinases"/>
    <property type="match status" value="1"/>
</dbReference>
<evidence type="ECO:0000259" key="2">
    <source>
        <dbReference type="Pfam" id="PF01841"/>
    </source>
</evidence>
<dbReference type="Proteomes" id="UP000494201">
    <property type="component" value="Unassembled WGS sequence"/>
</dbReference>
<dbReference type="Pfam" id="PF12969">
    <property type="entry name" value="DUF3857"/>
    <property type="match status" value="1"/>
</dbReference>
<feature type="domain" description="Transglutaminase-like" evidence="2">
    <location>
        <begin position="301"/>
        <end position="376"/>
    </location>
</feature>
<reference evidence="4 5" key="1">
    <citation type="submission" date="2019-09" db="EMBL/GenBank/DDBJ databases">
        <authorList>
            <person name="Depoorter E."/>
        </authorList>
    </citation>
    <scope>NUCLEOTIDE SEQUENCE [LARGE SCALE GENOMIC DNA]</scope>
    <source>
        <strain evidence="4">LMG 20980</strain>
    </source>
</reference>
<feature type="region of interest" description="Disordered" evidence="1">
    <location>
        <begin position="506"/>
        <end position="525"/>
    </location>
</feature>
<evidence type="ECO:0000313" key="5">
    <source>
        <dbReference type="Proteomes" id="UP000494201"/>
    </source>
</evidence>
<sequence>MGEGGAGACVACIDACPSRPIEHERAESFDVVRFPFLRLPGRVPARTAALAGVFAAVVLALARPVFAEADDAAPVTLVSDVHVFVLQRDGSLDEHDDSTLRANDANGIDAIAQRYVWFDKNLEKVDLLAAETIDRDGVAHPVGPDGIRDVQEPRSAGAPTFQDGLLRTVVFPGVEAGSSTRIVFRKTRTKRVNAGYFGYYVEPSREPVERQRLIFDVPADMPLHADARGYVALPPVTENGRTRYAFDYRHGPYDRIESGAVGYPTYGDRLVVSTLPDYAAFAARYRDAAVDPGADDPAVVQLARALTADAADPRDKARILYDWVQANVRYVALFLGETAAAPHRVTDILRNRYGDCKDHVALFGALLAAVGIRSEPVLINLGSVYTLPSVPGYGGGAINHAITWLPDLGLYADTTTGGIAFGYLPPIVMDRPALLVDTGVLSRTPATQPRRRVARLEIDAAQPGAARFHALTEDDGWTAELERTLFRRAPPERIRQLANERVRQSGLRGRAQIATSDRRVTQGPFDATMTGTLDHLVWPDGTTAVPALSSLTGGIATQVEGWLTEPARTQPWVCIGGAFDETGQIALPADVAVTDLPADTVVHDRFVDFTSHYVFDPAARVVQITRRMNAAFGRQVCAPDDFTALHASLERIERDTQAQIVVRAKPR</sequence>
<accession>A0A6P2GES1</accession>
<dbReference type="Gene3D" id="3.10.620.30">
    <property type="match status" value="1"/>
</dbReference>
<dbReference type="Gene3D" id="2.60.40.3140">
    <property type="match status" value="1"/>
</dbReference>
<proteinExistence type="predicted"/>
<organism evidence="4 5">
    <name type="scientific">Burkholderia anthina</name>
    <dbReference type="NCBI Taxonomy" id="179879"/>
    <lineage>
        <taxon>Bacteria</taxon>
        <taxon>Pseudomonadati</taxon>
        <taxon>Pseudomonadota</taxon>
        <taxon>Betaproteobacteria</taxon>
        <taxon>Burkholderiales</taxon>
        <taxon>Burkholderiaceae</taxon>
        <taxon>Burkholderia</taxon>
        <taxon>Burkholderia cepacia complex</taxon>
    </lineage>
</organism>
<dbReference type="InterPro" id="IPR038765">
    <property type="entry name" value="Papain-like_cys_pep_sf"/>
</dbReference>
<dbReference type="Pfam" id="PF01841">
    <property type="entry name" value="Transglut_core"/>
    <property type="match status" value="1"/>
</dbReference>
<evidence type="ECO:0000256" key="1">
    <source>
        <dbReference type="SAM" id="MobiDB-lite"/>
    </source>
</evidence>
<evidence type="ECO:0000259" key="3">
    <source>
        <dbReference type="Pfam" id="PF12969"/>
    </source>
</evidence>
<dbReference type="AlphaFoldDB" id="A0A6P2GES1"/>
<protein>
    <submittedName>
        <fullName evidence="4">Membrane protein</fullName>
    </submittedName>
</protein>
<dbReference type="InterPro" id="IPR024618">
    <property type="entry name" value="DUF3857"/>
</dbReference>
<gene>
    <name evidence="4" type="ORF">BAN20980_04186</name>
</gene>
<name>A0A6P2GES1_9BURK</name>
<dbReference type="EMBL" id="CABVLY010000017">
    <property type="protein sequence ID" value="VVU51464.1"/>
    <property type="molecule type" value="Genomic_DNA"/>
</dbReference>